<dbReference type="InterPro" id="IPR037175">
    <property type="entry name" value="KFase_sf"/>
</dbReference>
<comment type="caution">
    <text evidence="2">The sequence shown here is derived from an EMBL/GenBank/DDBJ whole genome shotgun (WGS) entry which is preliminary data.</text>
</comment>
<reference evidence="2 3" key="1">
    <citation type="journal article" date="2024" name="IMA Fungus">
        <title>IMA Genome - F19 : A genome assembly and annotation guide to empower mycologists, including annotated draft genome sequences of Ceratocystis pirilliformis, Diaporthe australafricana, Fusarium ophioides, Paecilomyces lecythidis, and Sporothrix stenoceras.</title>
        <authorList>
            <person name="Aylward J."/>
            <person name="Wilson A.M."/>
            <person name="Visagie C.M."/>
            <person name="Spraker J."/>
            <person name="Barnes I."/>
            <person name="Buitendag C."/>
            <person name="Ceriani C."/>
            <person name="Del Mar Angel L."/>
            <person name="du Plessis D."/>
            <person name="Fuchs T."/>
            <person name="Gasser K."/>
            <person name="Kramer D."/>
            <person name="Li W."/>
            <person name="Munsamy K."/>
            <person name="Piso A."/>
            <person name="Price J.L."/>
            <person name="Sonnekus B."/>
            <person name="Thomas C."/>
            <person name="van der Nest A."/>
            <person name="van Dijk A."/>
            <person name="van Heerden A."/>
            <person name="van Vuuren N."/>
            <person name="Yilmaz N."/>
            <person name="Duong T.A."/>
            <person name="van der Merwe N.A."/>
            <person name="Wingfield M.J."/>
            <person name="Wingfield B.D."/>
        </authorList>
    </citation>
    <scope>NUCLEOTIDE SEQUENCE [LARGE SCALE GENOMIC DNA]</scope>
    <source>
        <strain evidence="2 3">CMW 18167</strain>
    </source>
</reference>
<evidence type="ECO:0000313" key="3">
    <source>
        <dbReference type="Proteomes" id="UP001583193"/>
    </source>
</evidence>
<protein>
    <recommendedName>
        <fullName evidence="4">Cyclase</fullName>
    </recommendedName>
</protein>
<name>A0ABR3XW90_9EURO</name>
<evidence type="ECO:0000256" key="1">
    <source>
        <dbReference type="ARBA" id="ARBA00007865"/>
    </source>
</evidence>
<dbReference type="PANTHER" id="PTHR34861:SF10">
    <property type="entry name" value="CYCLASE"/>
    <property type="match status" value="1"/>
</dbReference>
<evidence type="ECO:0008006" key="4">
    <source>
        <dbReference type="Google" id="ProtNLM"/>
    </source>
</evidence>
<dbReference type="SUPFAM" id="SSF102198">
    <property type="entry name" value="Putative cyclase"/>
    <property type="match status" value="1"/>
</dbReference>
<dbReference type="EMBL" id="JAVDPF010000009">
    <property type="protein sequence ID" value="KAL1880276.1"/>
    <property type="molecule type" value="Genomic_DNA"/>
</dbReference>
<evidence type="ECO:0000313" key="2">
    <source>
        <dbReference type="EMBL" id="KAL1880276.1"/>
    </source>
</evidence>
<proteinExistence type="inferred from homology"/>
<sequence>MSWPQYDDLPPVEGMPKGCAWGVFDKDGKKDQYGCLNKITPSAIVKAAADIKEGLSVSLNWPIGAIRAPLIGRKGLVHRSTSFLDEPREQLRFHGYDDEIEFNTQISSQWDSLCHYLHQGTGRGYNGAEPSLHDLSQSRSTNGTASLPTLEHWHSRGGLVGRGVLIDYKAYADANGIDYSPFSSHKITISDLEAVAAAQNVSFQVGDVFIIRTGYTEALGALSPDEQANAMSSHRCVGIEGSEEVARWFWNKGFSAVAGDQVAFEVVPFPKDGIDEAGAACDAVLHQYFLALFGLHIGELWDLRKLSETCARLNRYTFFFTSIPLHVPGSVGSPPNALAIF</sequence>
<dbReference type="Proteomes" id="UP001583193">
    <property type="component" value="Unassembled WGS sequence"/>
</dbReference>
<gene>
    <name evidence="2" type="ORF">Plec18167_003679</name>
</gene>
<accession>A0ABR3XW90</accession>
<dbReference type="InterPro" id="IPR007325">
    <property type="entry name" value="KFase/CYL"/>
</dbReference>
<organism evidence="2 3">
    <name type="scientific">Paecilomyces lecythidis</name>
    <dbReference type="NCBI Taxonomy" id="3004212"/>
    <lineage>
        <taxon>Eukaryota</taxon>
        <taxon>Fungi</taxon>
        <taxon>Dikarya</taxon>
        <taxon>Ascomycota</taxon>
        <taxon>Pezizomycotina</taxon>
        <taxon>Eurotiomycetes</taxon>
        <taxon>Eurotiomycetidae</taxon>
        <taxon>Eurotiales</taxon>
        <taxon>Thermoascaceae</taxon>
        <taxon>Paecilomyces</taxon>
    </lineage>
</organism>
<dbReference type="PANTHER" id="PTHR34861">
    <property type="match status" value="1"/>
</dbReference>
<dbReference type="Pfam" id="PF04199">
    <property type="entry name" value="Cyclase"/>
    <property type="match status" value="1"/>
</dbReference>
<dbReference type="Gene3D" id="3.50.30.50">
    <property type="entry name" value="Putative cyclase"/>
    <property type="match status" value="1"/>
</dbReference>
<keyword evidence="3" id="KW-1185">Reference proteome</keyword>
<comment type="similarity">
    <text evidence="1">Belongs to the Cyclase 1 superfamily.</text>
</comment>